<dbReference type="SMART" id="SM00879">
    <property type="entry name" value="Brix"/>
    <property type="match status" value="1"/>
</dbReference>
<feature type="compositionally biased region" description="Gly residues" evidence="1">
    <location>
        <begin position="515"/>
        <end position="528"/>
    </location>
</feature>
<dbReference type="GO" id="GO:0019843">
    <property type="term" value="F:rRNA binding"/>
    <property type="evidence" value="ECO:0007669"/>
    <property type="project" value="InterPro"/>
</dbReference>
<feature type="domain" description="Brix" evidence="2">
    <location>
        <begin position="43"/>
        <end position="307"/>
    </location>
</feature>
<reference evidence="3 4" key="1">
    <citation type="journal article" date="2016" name="Genome Biol. Evol.">
        <title>Gene Family Evolution Reflects Adaptation to Soil Environmental Stressors in the Genome of the Collembolan Orchesella cincta.</title>
        <authorList>
            <person name="Faddeeva-Vakhrusheva A."/>
            <person name="Derks M.F."/>
            <person name="Anvar S.Y."/>
            <person name="Agamennone V."/>
            <person name="Suring W."/>
            <person name="Smit S."/>
            <person name="van Straalen N.M."/>
            <person name="Roelofs D."/>
        </authorList>
    </citation>
    <scope>NUCLEOTIDE SEQUENCE [LARGE SCALE GENOMIC DNA]</scope>
    <source>
        <tissue evidence="3">Mixed pool</tissue>
    </source>
</reference>
<dbReference type="GO" id="GO:0006364">
    <property type="term" value="P:rRNA processing"/>
    <property type="evidence" value="ECO:0007669"/>
    <property type="project" value="InterPro"/>
</dbReference>
<proteinExistence type="predicted"/>
<dbReference type="Proteomes" id="UP000094527">
    <property type="component" value="Unassembled WGS sequence"/>
</dbReference>
<dbReference type="OrthoDB" id="10261452at2759"/>
<feature type="compositionally biased region" description="Basic and acidic residues" evidence="1">
    <location>
        <begin position="341"/>
        <end position="363"/>
    </location>
</feature>
<dbReference type="AlphaFoldDB" id="A0A1D2ML02"/>
<sequence>MGRIKPSKAKKRVRALKKAEPTAVMSDETDWSQFEPEELKGAPHSFVIYRGKIGRYMKELMKDIRKVMEPFTASNLKMRKGNVLKDYVNIASYFHVTHMCILTRTQVSPYLKICKIPRGPTLTFRMLNYTLARDVLSGLRKQVTFEAQFLHQPLLIMNNFSSESKTLDLVSKTFQNMFPSINVNKVRLSEIRRVLLLNYTEEDDTIQLRHYAITYKTTGVSRGIKKVLRTKNGKIPNLGRCTDIADFIDRDGDISESEAEDNTETVEVTQKMGVKVAKSLEEVGIKLVELGPRIKMQLIKVEEGLCEGEVLYHKMVDKTPEEKLFIRQQRNLKKKMKLARKKEQDENLEKKKKDKEDHKKRCLEGMGVTPNGKMDEEDDDVDWYRKEVGEEPDEDTFGENIPRPSRSSLGRKRKLDGDNRGEMPYKQGKVSKFAKVKEKAKLMKKQKLLGKAGIRSKLNSKVSETTVSSSFTRGGSRGGFSRGRSDRDGSRGGFSRGGRDGSRGGFSRGGRDGSRGGFGGGRGGGSRGGLEEVVAREREADLEEVVLARRIWKRWWLARRIWKRWWLARRKRRYGMI</sequence>
<dbReference type="EMBL" id="LJIJ01000932">
    <property type="protein sequence ID" value="ODM93696.1"/>
    <property type="molecule type" value="Genomic_DNA"/>
</dbReference>
<dbReference type="OMA" id="PNVPHRV"/>
<dbReference type="STRING" id="48709.A0A1D2ML02"/>
<dbReference type="GO" id="GO:0030687">
    <property type="term" value="C:preribosome, large subunit precursor"/>
    <property type="evidence" value="ECO:0007669"/>
    <property type="project" value="TreeGrafter"/>
</dbReference>
<evidence type="ECO:0000313" key="4">
    <source>
        <dbReference type="Proteomes" id="UP000094527"/>
    </source>
</evidence>
<evidence type="ECO:0000256" key="1">
    <source>
        <dbReference type="SAM" id="MobiDB-lite"/>
    </source>
</evidence>
<dbReference type="Pfam" id="PF04427">
    <property type="entry name" value="Brix"/>
    <property type="match status" value="1"/>
</dbReference>
<feature type="region of interest" description="Disordered" evidence="1">
    <location>
        <begin position="461"/>
        <end position="529"/>
    </location>
</feature>
<evidence type="ECO:0000259" key="2">
    <source>
        <dbReference type="PROSITE" id="PS50833"/>
    </source>
</evidence>
<protein>
    <submittedName>
        <fullName evidence="3">Suppressor of SWI4 1</fullName>
    </submittedName>
</protein>
<dbReference type="GO" id="GO:0000027">
    <property type="term" value="P:ribosomal large subunit assembly"/>
    <property type="evidence" value="ECO:0007669"/>
    <property type="project" value="TreeGrafter"/>
</dbReference>
<keyword evidence="4" id="KW-1185">Reference proteome</keyword>
<comment type="caution">
    <text evidence="3">The sequence shown here is derived from an EMBL/GenBank/DDBJ whole genome shotgun (WGS) entry which is preliminary data.</text>
</comment>
<dbReference type="InterPro" id="IPR045112">
    <property type="entry name" value="PPAN-like"/>
</dbReference>
<feature type="region of interest" description="Disordered" evidence="1">
    <location>
        <begin position="335"/>
        <end position="428"/>
    </location>
</feature>
<organism evidence="3 4">
    <name type="scientific">Orchesella cincta</name>
    <name type="common">Springtail</name>
    <name type="synonym">Podura cincta</name>
    <dbReference type="NCBI Taxonomy" id="48709"/>
    <lineage>
        <taxon>Eukaryota</taxon>
        <taxon>Metazoa</taxon>
        <taxon>Ecdysozoa</taxon>
        <taxon>Arthropoda</taxon>
        <taxon>Hexapoda</taxon>
        <taxon>Collembola</taxon>
        <taxon>Entomobryomorpha</taxon>
        <taxon>Entomobryoidea</taxon>
        <taxon>Orchesellidae</taxon>
        <taxon>Orchesellinae</taxon>
        <taxon>Orchesella</taxon>
    </lineage>
</organism>
<name>A0A1D2ML02_ORCCI</name>
<evidence type="ECO:0000313" key="3">
    <source>
        <dbReference type="EMBL" id="ODM93696.1"/>
    </source>
</evidence>
<dbReference type="InterPro" id="IPR007109">
    <property type="entry name" value="Brix"/>
</dbReference>
<dbReference type="PROSITE" id="PS50833">
    <property type="entry name" value="BRIX"/>
    <property type="match status" value="1"/>
</dbReference>
<accession>A0A1D2ML02</accession>
<dbReference type="PANTHER" id="PTHR12661">
    <property type="entry name" value="PETER PAN-RELATED"/>
    <property type="match status" value="1"/>
</dbReference>
<gene>
    <name evidence="3" type="ORF">Ocin01_12987</name>
</gene>
<feature type="compositionally biased region" description="Polar residues" evidence="1">
    <location>
        <begin position="461"/>
        <end position="472"/>
    </location>
</feature>
<feature type="non-terminal residue" evidence="3">
    <location>
        <position position="577"/>
    </location>
</feature>
<dbReference type="PANTHER" id="PTHR12661:SF5">
    <property type="entry name" value="SUPPRESSOR OF SWI4 1 HOMOLOG"/>
    <property type="match status" value="1"/>
</dbReference>